<dbReference type="Proteomes" id="UP000707356">
    <property type="component" value="Unassembled WGS sequence"/>
</dbReference>
<dbReference type="EMBL" id="JAHHHV010000068">
    <property type="protein sequence ID" value="MBW4466437.1"/>
    <property type="molecule type" value="Genomic_DNA"/>
</dbReference>
<evidence type="ECO:0000313" key="3">
    <source>
        <dbReference type="Proteomes" id="UP000707356"/>
    </source>
</evidence>
<feature type="domain" description="CHAT" evidence="1">
    <location>
        <begin position="115"/>
        <end position="332"/>
    </location>
</feature>
<gene>
    <name evidence="2" type="ORF">KME07_13515</name>
</gene>
<dbReference type="Pfam" id="PF12770">
    <property type="entry name" value="CHAT"/>
    <property type="match status" value="1"/>
</dbReference>
<protein>
    <submittedName>
        <fullName evidence="2">CHAT domain-containing protein</fullName>
    </submittedName>
</protein>
<reference evidence="2" key="2">
    <citation type="journal article" date="2022" name="Microbiol. Resour. Announc.">
        <title>Metagenome Sequencing to Explore Phylogenomics of Terrestrial Cyanobacteria.</title>
        <authorList>
            <person name="Ward R.D."/>
            <person name="Stajich J.E."/>
            <person name="Johansen J.R."/>
            <person name="Huntemann M."/>
            <person name="Clum A."/>
            <person name="Foster B."/>
            <person name="Foster B."/>
            <person name="Roux S."/>
            <person name="Palaniappan K."/>
            <person name="Varghese N."/>
            <person name="Mukherjee S."/>
            <person name="Reddy T.B.K."/>
            <person name="Daum C."/>
            <person name="Copeland A."/>
            <person name="Chen I.A."/>
            <person name="Ivanova N.N."/>
            <person name="Kyrpides N.C."/>
            <person name="Shapiro N."/>
            <person name="Eloe-Fadrosh E.A."/>
            <person name="Pietrasiak N."/>
        </authorList>
    </citation>
    <scope>NUCLEOTIDE SEQUENCE</scope>
    <source>
        <strain evidence="2">GSE-TBD4-15B</strain>
    </source>
</reference>
<sequence length="500" mass="56029">MSLDLFVQDKIGDSTSLDITIQCQEYQIQDKRTIDPPLSKEKVDGFIERLGKISRGILSRDDAEALRDIGVKLYSSIFRDDWSEYLMTVVRGIHKADNLQQGLRINVHACGEIAETTPWELLCDPKNRGFIGCSSSSTIVRVPEADLRGETQTMEPPVRILLAGASPINRSSVHARDEIDKIHQCLKKPLLTQQATVNKRLKVSWKRFRRSVKELKPHILHLVAHGSEQGILFQNGDNCDTPISCEALYNFLGDIEELRLVVLNICASESVIKRQFALHPRRIPSSNGIWAIVVTRATISSDSSYEFSQALYQAIAEGRSIVQAVGEARNYLQGMNAPKGLEWITPALYEACNVVPFPPLTPIREIVNGTPLSTEYIYQIRKKQNDLNDLADYIMGVTSILENPHNLDISILSSIIQKPKHQHINLLPTILDEVSGITSYPTHLIKGADQVCDLAEQAAQVFNKLICEIERLTDISVARELASELYGHVDKLCDELNVFL</sequence>
<comment type="caution">
    <text evidence="2">The sequence shown here is derived from an EMBL/GenBank/DDBJ whole genome shotgun (WGS) entry which is preliminary data.</text>
</comment>
<accession>A0A951PBU9</accession>
<dbReference type="AlphaFoldDB" id="A0A951PBU9"/>
<evidence type="ECO:0000313" key="2">
    <source>
        <dbReference type="EMBL" id="MBW4466437.1"/>
    </source>
</evidence>
<dbReference type="InterPro" id="IPR024983">
    <property type="entry name" value="CHAT_dom"/>
</dbReference>
<reference evidence="2" key="1">
    <citation type="submission" date="2021-05" db="EMBL/GenBank/DDBJ databases">
        <authorList>
            <person name="Pietrasiak N."/>
            <person name="Ward R."/>
            <person name="Stajich J.E."/>
            <person name="Kurbessoian T."/>
        </authorList>
    </citation>
    <scope>NUCLEOTIDE SEQUENCE</scope>
    <source>
        <strain evidence="2">GSE-TBD4-15B</strain>
    </source>
</reference>
<organism evidence="2 3">
    <name type="scientific">Pegethrix bostrychoides GSE-TBD4-15B</name>
    <dbReference type="NCBI Taxonomy" id="2839662"/>
    <lineage>
        <taxon>Bacteria</taxon>
        <taxon>Bacillati</taxon>
        <taxon>Cyanobacteriota</taxon>
        <taxon>Cyanophyceae</taxon>
        <taxon>Oculatellales</taxon>
        <taxon>Oculatellaceae</taxon>
        <taxon>Pegethrix</taxon>
    </lineage>
</organism>
<name>A0A951PBU9_9CYAN</name>
<evidence type="ECO:0000259" key="1">
    <source>
        <dbReference type="Pfam" id="PF12770"/>
    </source>
</evidence>
<proteinExistence type="predicted"/>